<dbReference type="AlphaFoldDB" id="D8SVF9"/>
<organism evidence="2">
    <name type="scientific">Selaginella moellendorffii</name>
    <name type="common">Spikemoss</name>
    <dbReference type="NCBI Taxonomy" id="88036"/>
    <lineage>
        <taxon>Eukaryota</taxon>
        <taxon>Viridiplantae</taxon>
        <taxon>Streptophyta</taxon>
        <taxon>Embryophyta</taxon>
        <taxon>Tracheophyta</taxon>
        <taxon>Lycopodiopsida</taxon>
        <taxon>Selaginellales</taxon>
        <taxon>Selaginellaceae</taxon>
        <taxon>Selaginella</taxon>
    </lineage>
</organism>
<name>D8SVF9_SELML</name>
<keyword evidence="2" id="KW-1185">Reference proteome</keyword>
<dbReference type="HOGENOM" id="CLU_867133_0_0_1"/>
<dbReference type="KEGG" id="smo:SELMODRAFT_426139"/>
<protein>
    <submittedName>
        <fullName evidence="1">Uncharacterized protein</fullName>
    </submittedName>
</protein>
<dbReference type="InParanoid" id="D8SVF9"/>
<dbReference type="EMBL" id="GL377645">
    <property type="protein sequence ID" value="EFJ11607.1"/>
    <property type="molecule type" value="Genomic_DNA"/>
</dbReference>
<dbReference type="Gramene" id="EFJ11607">
    <property type="protein sequence ID" value="EFJ11607"/>
    <property type="gene ID" value="SELMODRAFT_426139"/>
</dbReference>
<gene>
    <name evidence="1" type="ORF">SELMODRAFT_426139</name>
</gene>
<proteinExistence type="predicted"/>
<reference evidence="1 2" key="1">
    <citation type="journal article" date="2011" name="Science">
        <title>The Selaginella genome identifies genetic changes associated with the evolution of vascular plants.</title>
        <authorList>
            <person name="Banks J.A."/>
            <person name="Nishiyama T."/>
            <person name="Hasebe M."/>
            <person name="Bowman J.L."/>
            <person name="Gribskov M."/>
            <person name="dePamphilis C."/>
            <person name="Albert V.A."/>
            <person name="Aono N."/>
            <person name="Aoyama T."/>
            <person name="Ambrose B.A."/>
            <person name="Ashton N.W."/>
            <person name="Axtell M.J."/>
            <person name="Barker E."/>
            <person name="Barker M.S."/>
            <person name="Bennetzen J.L."/>
            <person name="Bonawitz N.D."/>
            <person name="Chapple C."/>
            <person name="Cheng C."/>
            <person name="Correa L.G."/>
            <person name="Dacre M."/>
            <person name="DeBarry J."/>
            <person name="Dreyer I."/>
            <person name="Elias M."/>
            <person name="Engstrom E.M."/>
            <person name="Estelle M."/>
            <person name="Feng L."/>
            <person name="Finet C."/>
            <person name="Floyd S.K."/>
            <person name="Frommer W.B."/>
            <person name="Fujita T."/>
            <person name="Gramzow L."/>
            <person name="Gutensohn M."/>
            <person name="Harholt J."/>
            <person name="Hattori M."/>
            <person name="Heyl A."/>
            <person name="Hirai T."/>
            <person name="Hiwatashi Y."/>
            <person name="Ishikawa M."/>
            <person name="Iwata M."/>
            <person name="Karol K.G."/>
            <person name="Koehler B."/>
            <person name="Kolukisaoglu U."/>
            <person name="Kubo M."/>
            <person name="Kurata T."/>
            <person name="Lalonde S."/>
            <person name="Li K."/>
            <person name="Li Y."/>
            <person name="Litt A."/>
            <person name="Lyons E."/>
            <person name="Manning G."/>
            <person name="Maruyama T."/>
            <person name="Michael T.P."/>
            <person name="Mikami K."/>
            <person name="Miyazaki S."/>
            <person name="Morinaga S."/>
            <person name="Murata T."/>
            <person name="Mueller-Roeber B."/>
            <person name="Nelson D.R."/>
            <person name="Obara M."/>
            <person name="Oguri Y."/>
            <person name="Olmstead R.G."/>
            <person name="Onodera N."/>
            <person name="Petersen B.L."/>
            <person name="Pils B."/>
            <person name="Prigge M."/>
            <person name="Rensing S.A."/>
            <person name="Riano-Pachon D.M."/>
            <person name="Roberts A.W."/>
            <person name="Sato Y."/>
            <person name="Scheller H.V."/>
            <person name="Schulz B."/>
            <person name="Schulz C."/>
            <person name="Shakirov E.V."/>
            <person name="Shibagaki N."/>
            <person name="Shinohara N."/>
            <person name="Shippen D.E."/>
            <person name="Soerensen I."/>
            <person name="Sotooka R."/>
            <person name="Sugimoto N."/>
            <person name="Sugita M."/>
            <person name="Sumikawa N."/>
            <person name="Tanurdzic M."/>
            <person name="Theissen G."/>
            <person name="Ulvskov P."/>
            <person name="Wakazuki S."/>
            <person name="Weng J.K."/>
            <person name="Willats W.W."/>
            <person name="Wipf D."/>
            <person name="Wolf P.G."/>
            <person name="Yang L."/>
            <person name="Zimmer A.D."/>
            <person name="Zhu Q."/>
            <person name="Mitros T."/>
            <person name="Hellsten U."/>
            <person name="Loque D."/>
            <person name="Otillar R."/>
            <person name="Salamov A."/>
            <person name="Schmutz J."/>
            <person name="Shapiro H."/>
            <person name="Lindquist E."/>
            <person name="Lucas S."/>
            <person name="Rokhsar D."/>
            <person name="Grigoriev I.V."/>
        </authorList>
    </citation>
    <scope>NUCLEOTIDE SEQUENCE [LARGE SCALE GENOMIC DNA]</scope>
</reference>
<dbReference type="Proteomes" id="UP000001514">
    <property type="component" value="Unassembled WGS sequence"/>
</dbReference>
<evidence type="ECO:0000313" key="1">
    <source>
        <dbReference type="EMBL" id="EFJ11607.1"/>
    </source>
</evidence>
<evidence type="ECO:0000313" key="2">
    <source>
        <dbReference type="Proteomes" id="UP000001514"/>
    </source>
</evidence>
<accession>D8SVF9</accession>
<sequence length="321" mass="35942">MEQSHEQQVGDDFDSEDVGCLGIPETLEACDFSSEDVNCLKALGMFEPYPPGRRRPWCCEDGVEDLEFQAEQPRASGQSPRACHHHCGFLSWRIWWLRTPRLAIARESSAGKTKFSLLPLKGCIPPGYNLECCDAPPHHGPILFCFSYRIYRSCYLVGNPLSGRYTEVHAPYKKGTIQSDRDTSLVLMADPCVPGRFKLVLFRWRWWSPGSTIPQPTHGPREAVSTLGTETLLIQCEIVRGRKMSGPVGGFRLFFKDIQAGALQRAAADRERRKLGWLEQEGLAAGMGKCVWRCGRSNTDLDANCGLVARRSSVTWCSIVT</sequence>